<evidence type="ECO:0000313" key="3">
    <source>
        <dbReference type="EMBL" id="XCD04556.1"/>
    </source>
</evidence>
<reference evidence="2" key="1">
    <citation type="submission" date="2024-03" db="EMBL/GenBank/DDBJ databases">
        <title>Diverse circular DNA viruses in blood, oral, and fecal samples of captive lemurs.</title>
        <authorList>
            <person name="Paietta E.N."/>
            <person name="Kraberger S."/>
            <person name="Lund M.C."/>
            <person name="Custer J.M."/>
            <person name="Vargas K.M."/>
            <person name="Ehmke E.E."/>
            <person name="Yoder A.D."/>
            <person name="Varsani A."/>
        </authorList>
    </citation>
    <scope>NUCLEOTIDE SEQUENCE</scope>
    <source>
        <strain evidence="2">Duke_18_76</strain>
        <strain evidence="3">Duke_23FS_56</strain>
    </source>
</reference>
<dbReference type="EMBL" id="PP511475">
    <property type="protein sequence ID" value="XCD04556.1"/>
    <property type="molecule type" value="Genomic_DNA"/>
</dbReference>
<protein>
    <submittedName>
        <fullName evidence="2">Replication initiator protein</fullName>
    </submittedName>
</protein>
<evidence type="ECO:0000259" key="1">
    <source>
        <dbReference type="Pfam" id="PF23343"/>
    </source>
</evidence>
<feature type="domain" description="Replication-associated protein ORF2/G2P" evidence="1">
    <location>
        <begin position="79"/>
        <end position="191"/>
    </location>
</feature>
<accession>A0AAU8AV79</accession>
<sequence length="342" mass="40227">MQCVNPMFAFAVPYREDGIFKHKIFFNSPSMLKSKEYRNAHVFSIYELPCGKCVCCRENKAREWALRLKCESYLHDVTSFITLTYDDDHLPPGGNLNYKDVQLFLKRLRKSQESKIRFFCAGEYGSTTSRPHYHLIIYNYMPSSARTFSKSESGTLYTSESLSSYWRLGNAVFSAANTATMLYTARYAVKKIRDENDAKNGVKNDVKNNDKKDLQKVPEFCRMSLRPGIGYNFLSKYQDDFKSGYLVDNNCRFSIPRYFRKKLVEDFNSDFQSIFQQNINYAKLATINHLRNVQINEENEKDIIRLYGNKIYHPEKIRIIREMLNDVVKSKYDLYDKRNQEL</sequence>
<proteinExistence type="predicted"/>
<organism evidence="2">
    <name type="scientific">Dulem virus 118</name>
    <dbReference type="NCBI Taxonomy" id="3145595"/>
    <lineage>
        <taxon>Viruses</taxon>
        <taxon>Monodnaviria</taxon>
        <taxon>Sangervirae</taxon>
        <taxon>Phixviricota</taxon>
        <taxon>Malgrandaviricetes</taxon>
        <taxon>Petitvirales</taxon>
        <taxon>Microviridae</taxon>
        <taxon>Microvirus</taxon>
    </lineage>
</organism>
<evidence type="ECO:0000313" key="2">
    <source>
        <dbReference type="EMBL" id="XCD03487.1"/>
    </source>
</evidence>
<name>A0AAU8AV79_9VIRU</name>
<dbReference type="Pfam" id="PF23343">
    <property type="entry name" value="REP_ORF2-G2P"/>
    <property type="match status" value="1"/>
</dbReference>
<dbReference type="EMBL" id="PP511364">
    <property type="protein sequence ID" value="XCD03487.1"/>
    <property type="molecule type" value="Genomic_DNA"/>
</dbReference>
<dbReference type="InterPro" id="IPR056906">
    <property type="entry name" value="ORF2/G2P_dom"/>
</dbReference>